<evidence type="ECO:0000313" key="4">
    <source>
        <dbReference type="Proteomes" id="UP000215127"/>
    </source>
</evidence>
<gene>
    <name evidence="3" type="ORF">ZT3D7_G7532</name>
</gene>
<dbReference type="Proteomes" id="UP000215127">
    <property type="component" value="Chromosome 7"/>
</dbReference>
<sequence>MASPLHLALLALIFATQADGRRGGGGGTGGSGGDGDGGEGGAGGGGDALIDYTKDCKAAQAAQTQDLYLMPGSYYSGPLTITHKVDFNSAAADTSSATTTSRRSSMSMTPYSLSALSVTEMIQQMSSGAFKLILMCSLCRAMQGELVRIRSASYGQEERERKGLRFYYPYLSGDESALAVPWNESSRQYWNTSLSPTTLSVPNGTVPVDSWIISATYVRYPDAIPPGRYDTYQPYYPHNLVTLSDICYSERDNGAYPGDIEQPSSSP</sequence>
<evidence type="ECO:0008006" key="5">
    <source>
        <dbReference type="Google" id="ProtNLM"/>
    </source>
</evidence>
<protein>
    <recommendedName>
        <fullName evidence="5">Pectate lyase superfamily protein domain-containing protein</fullName>
    </recommendedName>
</protein>
<organism evidence="3 4">
    <name type="scientific">Zymoseptoria tritici (strain ST99CH_3D7)</name>
    <dbReference type="NCBI Taxonomy" id="1276538"/>
    <lineage>
        <taxon>Eukaryota</taxon>
        <taxon>Fungi</taxon>
        <taxon>Dikarya</taxon>
        <taxon>Ascomycota</taxon>
        <taxon>Pezizomycotina</taxon>
        <taxon>Dothideomycetes</taxon>
        <taxon>Dothideomycetidae</taxon>
        <taxon>Mycosphaerellales</taxon>
        <taxon>Mycosphaerellaceae</taxon>
        <taxon>Zymoseptoria</taxon>
    </lineage>
</organism>
<keyword evidence="4" id="KW-1185">Reference proteome</keyword>
<name>A0A1X7RYC3_ZYMT9</name>
<feature type="region of interest" description="Disordered" evidence="1">
    <location>
        <begin position="21"/>
        <end position="42"/>
    </location>
</feature>
<dbReference type="AlphaFoldDB" id="A0A1X7RYC3"/>
<evidence type="ECO:0000313" key="3">
    <source>
        <dbReference type="EMBL" id="SMQ52379.1"/>
    </source>
</evidence>
<reference evidence="3 4" key="1">
    <citation type="submission" date="2016-06" db="EMBL/GenBank/DDBJ databases">
        <authorList>
            <person name="Kjaerup R.B."/>
            <person name="Dalgaard T.S."/>
            <person name="Juul-Madsen H.R."/>
        </authorList>
    </citation>
    <scope>NUCLEOTIDE SEQUENCE [LARGE SCALE GENOMIC DNA]</scope>
</reference>
<accession>A0A1X7RYC3</accession>
<proteinExistence type="predicted"/>
<keyword evidence="2" id="KW-0732">Signal</keyword>
<feature type="compositionally biased region" description="Gly residues" evidence="1">
    <location>
        <begin position="23"/>
        <end position="42"/>
    </location>
</feature>
<feature type="chain" id="PRO_5013231145" description="Pectate lyase superfamily protein domain-containing protein" evidence="2">
    <location>
        <begin position="21"/>
        <end position="267"/>
    </location>
</feature>
<dbReference type="EMBL" id="LT853698">
    <property type="protein sequence ID" value="SMQ52379.1"/>
    <property type="molecule type" value="Genomic_DNA"/>
</dbReference>
<feature type="signal peptide" evidence="2">
    <location>
        <begin position="1"/>
        <end position="20"/>
    </location>
</feature>
<dbReference type="STRING" id="1276538.A0A1X7RYC3"/>
<evidence type="ECO:0000256" key="1">
    <source>
        <dbReference type="SAM" id="MobiDB-lite"/>
    </source>
</evidence>
<evidence type="ECO:0000256" key="2">
    <source>
        <dbReference type="SAM" id="SignalP"/>
    </source>
</evidence>